<dbReference type="PANTHER" id="PTHR20987">
    <property type="entry name" value="CHITIN-BINDING TYPE-2 DOMAIN-CONTAINING PROTEIN-RELATED"/>
    <property type="match status" value="1"/>
</dbReference>
<dbReference type="OMA" id="DATSYWK"/>
<reference evidence="2 3" key="2">
    <citation type="journal article" date="2008" name="Bioinformatics">
        <title>Assembly reconciliation.</title>
        <authorList>
            <person name="Zimin A.V."/>
            <person name="Smith D.R."/>
            <person name="Sutton G."/>
            <person name="Yorke J.A."/>
        </authorList>
    </citation>
    <scope>NUCLEOTIDE SEQUENCE [LARGE SCALE GENOMIC DNA]</scope>
    <source>
        <strain evidence="2 3">TSC#14021-0224.01</strain>
    </source>
</reference>
<sequence length="99" mass="11251">MKVQLALTALLVISWGLALAYDGDGQPGCKTQAELEISVFRNNWDPTSYWKCETLNQPAVEIKCPSETGFMDSLKNCVNWEKWEWEIPVEPISEADQDE</sequence>
<dbReference type="EMBL" id="CH954181">
    <property type="protein sequence ID" value="EDV47765.1"/>
    <property type="molecule type" value="Genomic_DNA"/>
</dbReference>
<proteinExistence type="predicted"/>
<dbReference type="GO" id="GO:0008061">
    <property type="term" value="F:chitin binding"/>
    <property type="evidence" value="ECO:0007669"/>
    <property type="project" value="InterPro"/>
</dbReference>
<dbReference type="Proteomes" id="UP000008711">
    <property type="component" value="Unassembled WGS sequence"/>
</dbReference>
<evidence type="ECO:0000313" key="2">
    <source>
        <dbReference type="EMBL" id="EDV47765.1"/>
    </source>
</evidence>
<dbReference type="SUPFAM" id="SSF57625">
    <property type="entry name" value="Invertebrate chitin-binding proteins"/>
    <property type="match status" value="1"/>
</dbReference>
<dbReference type="PANTHER" id="PTHR20987:SF0">
    <property type="entry name" value="CHITIN-BINDING TYPE-2 DOMAIN-CONTAINING PROTEIN-RELATED"/>
    <property type="match status" value="1"/>
</dbReference>
<accession>B3P1Z2</accession>
<dbReference type="KEGG" id="der:6552111"/>
<dbReference type="InterPro" id="IPR036508">
    <property type="entry name" value="Chitin-bd_dom_sf"/>
</dbReference>
<dbReference type="HOGENOM" id="CLU_132266_1_0_1"/>
<organism evidence="2 3">
    <name type="scientific">Drosophila erecta</name>
    <name type="common">Fruit fly</name>
    <dbReference type="NCBI Taxonomy" id="7220"/>
    <lineage>
        <taxon>Eukaryota</taxon>
        <taxon>Metazoa</taxon>
        <taxon>Ecdysozoa</taxon>
        <taxon>Arthropoda</taxon>
        <taxon>Hexapoda</taxon>
        <taxon>Insecta</taxon>
        <taxon>Pterygota</taxon>
        <taxon>Neoptera</taxon>
        <taxon>Endopterygota</taxon>
        <taxon>Diptera</taxon>
        <taxon>Brachycera</taxon>
        <taxon>Muscomorpha</taxon>
        <taxon>Ephydroidea</taxon>
        <taxon>Drosophilidae</taxon>
        <taxon>Drosophila</taxon>
        <taxon>Sophophora</taxon>
    </lineage>
</organism>
<reference evidence="2 3" key="1">
    <citation type="journal article" date="2007" name="Nature">
        <title>Evolution of genes and genomes on the Drosophila phylogeny.</title>
        <authorList>
            <consortium name="Drosophila 12 Genomes Consortium"/>
            <person name="Clark A.G."/>
            <person name="Eisen M.B."/>
            <person name="Smith D.R."/>
            <person name="Bergman C.M."/>
            <person name="Oliver B."/>
            <person name="Markow T.A."/>
            <person name="Kaufman T.C."/>
            <person name="Kellis M."/>
            <person name="Gelbart W."/>
            <person name="Iyer V.N."/>
            <person name="Pollard D.A."/>
            <person name="Sackton T.B."/>
            <person name="Larracuente A.M."/>
            <person name="Singh N.D."/>
            <person name="Abad J.P."/>
            <person name="Abt D.N."/>
            <person name="Adryan B."/>
            <person name="Aguade M."/>
            <person name="Akashi H."/>
            <person name="Anderson W.W."/>
            <person name="Aquadro C.F."/>
            <person name="Ardell D.H."/>
            <person name="Arguello R."/>
            <person name="Artieri C.G."/>
            <person name="Barbash D.A."/>
            <person name="Barker D."/>
            <person name="Barsanti P."/>
            <person name="Batterham P."/>
            <person name="Batzoglou S."/>
            <person name="Begun D."/>
            <person name="Bhutkar A."/>
            <person name="Blanco E."/>
            <person name="Bosak S.A."/>
            <person name="Bradley R.K."/>
            <person name="Brand A.D."/>
            <person name="Brent M.R."/>
            <person name="Brooks A.N."/>
            <person name="Brown R.H."/>
            <person name="Butlin R.K."/>
            <person name="Caggese C."/>
            <person name="Calvi B.R."/>
            <person name="Bernardo de Carvalho A."/>
            <person name="Caspi A."/>
            <person name="Castrezana S."/>
            <person name="Celniker S.E."/>
            <person name="Chang J.L."/>
            <person name="Chapple C."/>
            <person name="Chatterji S."/>
            <person name="Chinwalla A."/>
            <person name="Civetta A."/>
            <person name="Clifton S.W."/>
            <person name="Comeron J.M."/>
            <person name="Costello J.C."/>
            <person name="Coyne J.A."/>
            <person name="Daub J."/>
            <person name="David R.G."/>
            <person name="Delcher A.L."/>
            <person name="Delehaunty K."/>
            <person name="Do C.B."/>
            <person name="Ebling H."/>
            <person name="Edwards K."/>
            <person name="Eickbush T."/>
            <person name="Evans J.D."/>
            <person name="Filipski A."/>
            <person name="Findeiss S."/>
            <person name="Freyhult E."/>
            <person name="Fulton L."/>
            <person name="Fulton R."/>
            <person name="Garcia A.C."/>
            <person name="Gardiner A."/>
            <person name="Garfield D.A."/>
            <person name="Garvin B.E."/>
            <person name="Gibson G."/>
            <person name="Gilbert D."/>
            <person name="Gnerre S."/>
            <person name="Godfrey J."/>
            <person name="Good R."/>
            <person name="Gotea V."/>
            <person name="Gravely B."/>
            <person name="Greenberg A.J."/>
            <person name="Griffiths-Jones S."/>
            <person name="Gross S."/>
            <person name="Guigo R."/>
            <person name="Gustafson E.A."/>
            <person name="Haerty W."/>
            <person name="Hahn M.W."/>
            <person name="Halligan D.L."/>
            <person name="Halpern A.L."/>
            <person name="Halter G.M."/>
            <person name="Han M.V."/>
            <person name="Heger A."/>
            <person name="Hillier L."/>
            <person name="Hinrichs A.S."/>
            <person name="Holmes I."/>
            <person name="Hoskins R.A."/>
            <person name="Hubisz M.J."/>
            <person name="Hultmark D."/>
            <person name="Huntley M.A."/>
            <person name="Jaffe D.B."/>
            <person name="Jagadeeshan S."/>
            <person name="Jeck W.R."/>
            <person name="Johnson J."/>
            <person name="Jones C.D."/>
            <person name="Jordan W.C."/>
            <person name="Karpen G.H."/>
            <person name="Kataoka E."/>
            <person name="Keightley P.D."/>
            <person name="Kheradpour P."/>
            <person name="Kirkness E.F."/>
            <person name="Koerich L.B."/>
            <person name="Kristiansen K."/>
            <person name="Kudrna D."/>
            <person name="Kulathinal R.J."/>
            <person name="Kumar S."/>
            <person name="Kwok R."/>
            <person name="Lander E."/>
            <person name="Langley C.H."/>
            <person name="Lapoint R."/>
            <person name="Lazzaro B.P."/>
            <person name="Lee S.J."/>
            <person name="Levesque L."/>
            <person name="Li R."/>
            <person name="Lin C.F."/>
            <person name="Lin M.F."/>
            <person name="Lindblad-Toh K."/>
            <person name="Llopart A."/>
            <person name="Long M."/>
            <person name="Low L."/>
            <person name="Lozovsky E."/>
            <person name="Lu J."/>
            <person name="Luo M."/>
            <person name="Machado C.A."/>
            <person name="Makalowski W."/>
            <person name="Marzo M."/>
            <person name="Matsuda M."/>
            <person name="Matzkin L."/>
            <person name="McAllister B."/>
            <person name="McBride C.S."/>
            <person name="McKernan B."/>
            <person name="McKernan K."/>
            <person name="Mendez-Lago M."/>
            <person name="Minx P."/>
            <person name="Mollenhauer M.U."/>
            <person name="Montooth K."/>
            <person name="Mount S.M."/>
            <person name="Mu X."/>
            <person name="Myers E."/>
            <person name="Negre B."/>
            <person name="Newfeld S."/>
            <person name="Nielsen R."/>
            <person name="Noor M.A."/>
            <person name="O'Grady P."/>
            <person name="Pachter L."/>
            <person name="Papaceit M."/>
            <person name="Parisi M.J."/>
            <person name="Parisi M."/>
            <person name="Parts L."/>
            <person name="Pedersen J.S."/>
            <person name="Pesole G."/>
            <person name="Phillippy A.M."/>
            <person name="Ponting C.P."/>
            <person name="Pop M."/>
            <person name="Porcelli D."/>
            <person name="Powell J.R."/>
            <person name="Prohaska S."/>
            <person name="Pruitt K."/>
            <person name="Puig M."/>
            <person name="Quesneville H."/>
            <person name="Ram K.R."/>
            <person name="Rand D."/>
            <person name="Rasmussen M.D."/>
            <person name="Reed L.K."/>
            <person name="Reenan R."/>
            <person name="Reily A."/>
            <person name="Remington K.A."/>
            <person name="Rieger T.T."/>
            <person name="Ritchie M.G."/>
            <person name="Robin C."/>
            <person name="Rogers Y.H."/>
            <person name="Rohde C."/>
            <person name="Rozas J."/>
            <person name="Rubenfield M.J."/>
            <person name="Ruiz A."/>
            <person name="Russo S."/>
            <person name="Salzberg S.L."/>
            <person name="Sanchez-Gracia A."/>
            <person name="Saranga D.J."/>
            <person name="Sato H."/>
            <person name="Schaeffer S.W."/>
            <person name="Schatz M.C."/>
            <person name="Schlenke T."/>
            <person name="Schwartz R."/>
            <person name="Segarra C."/>
            <person name="Singh R.S."/>
            <person name="Sirot L."/>
            <person name="Sirota M."/>
            <person name="Sisneros N.B."/>
            <person name="Smith C.D."/>
            <person name="Smith T.F."/>
            <person name="Spieth J."/>
            <person name="Stage D.E."/>
            <person name="Stark A."/>
            <person name="Stephan W."/>
            <person name="Strausberg R.L."/>
            <person name="Strempel S."/>
            <person name="Sturgill D."/>
            <person name="Sutton G."/>
            <person name="Sutton G.G."/>
            <person name="Tao W."/>
            <person name="Teichmann S."/>
            <person name="Tobari Y.N."/>
            <person name="Tomimura Y."/>
            <person name="Tsolas J.M."/>
            <person name="Valente V.L."/>
            <person name="Venter E."/>
            <person name="Venter J.C."/>
            <person name="Vicario S."/>
            <person name="Vieira F.G."/>
            <person name="Vilella A.J."/>
            <person name="Villasante A."/>
            <person name="Walenz B."/>
            <person name="Wang J."/>
            <person name="Wasserman M."/>
            <person name="Watts T."/>
            <person name="Wilson D."/>
            <person name="Wilson R.K."/>
            <person name="Wing R.A."/>
            <person name="Wolfner M.F."/>
            <person name="Wong A."/>
            <person name="Wong G.K."/>
            <person name="Wu C.I."/>
            <person name="Wu G."/>
            <person name="Yamamoto D."/>
            <person name="Yang H.P."/>
            <person name="Yang S.P."/>
            <person name="Yorke J.A."/>
            <person name="Yoshida K."/>
            <person name="Zdobnov E."/>
            <person name="Zhang P."/>
            <person name="Zhang Y."/>
            <person name="Zimin A.V."/>
            <person name="Baldwin J."/>
            <person name="Abdouelleil A."/>
            <person name="Abdulkadir J."/>
            <person name="Abebe A."/>
            <person name="Abera B."/>
            <person name="Abreu J."/>
            <person name="Acer S.C."/>
            <person name="Aftuck L."/>
            <person name="Alexander A."/>
            <person name="An P."/>
            <person name="Anderson E."/>
            <person name="Anderson S."/>
            <person name="Arachi H."/>
            <person name="Azer M."/>
            <person name="Bachantsang P."/>
            <person name="Barry A."/>
            <person name="Bayul T."/>
            <person name="Berlin A."/>
            <person name="Bessette D."/>
            <person name="Bloom T."/>
            <person name="Blye J."/>
            <person name="Boguslavskiy L."/>
            <person name="Bonnet C."/>
            <person name="Boukhgalter B."/>
            <person name="Bourzgui I."/>
            <person name="Brown A."/>
            <person name="Cahill P."/>
            <person name="Channer S."/>
            <person name="Cheshatsang Y."/>
            <person name="Chuda L."/>
            <person name="Citroen M."/>
            <person name="Collymore A."/>
            <person name="Cooke P."/>
            <person name="Costello M."/>
            <person name="D'Aco K."/>
            <person name="Daza R."/>
            <person name="De Haan G."/>
            <person name="DeGray S."/>
            <person name="DeMaso C."/>
            <person name="Dhargay N."/>
            <person name="Dooley K."/>
            <person name="Dooley E."/>
            <person name="Doricent M."/>
            <person name="Dorje P."/>
            <person name="Dorjee K."/>
            <person name="Dupes A."/>
            <person name="Elong R."/>
            <person name="Falk J."/>
            <person name="Farina A."/>
            <person name="Faro S."/>
            <person name="Ferguson D."/>
            <person name="Fisher S."/>
            <person name="Foley C.D."/>
            <person name="Franke A."/>
            <person name="Friedrich D."/>
            <person name="Gadbois L."/>
            <person name="Gearin G."/>
            <person name="Gearin C.R."/>
            <person name="Giannoukos G."/>
            <person name="Goode T."/>
            <person name="Graham J."/>
            <person name="Grandbois E."/>
            <person name="Grewal S."/>
            <person name="Gyaltsen K."/>
            <person name="Hafez N."/>
            <person name="Hagos B."/>
            <person name="Hall J."/>
            <person name="Henson C."/>
            <person name="Hollinger A."/>
            <person name="Honan T."/>
            <person name="Huard M.D."/>
            <person name="Hughes L."/>
            <person name="Hurhula B."/>
            <person name="Husby M.E."/>
            <person name="Kamat A."/>
            <person name="Kanga B."/>
            <person name="Kashin S."/>
            <person name="Khazanovich D."/>
            <person name="Kisner P."/>
            <person name="Lance K."/>
            <person name="Lara M."/>
            <person name="Lee W."/>
            <person name="Lennon N."/>
            <person name="Letendre F."/>
            <person name="LeVine R."/>
            <person name="Lipovsky A."/>
            <person name="Liu X."/>
            <person name="Liu J."/>
            <person name="Liu S."/>
            <person name="Lokyitsang T."/>
            <person name="Lokyitsang Y."/>
            <person name="Lubonja R."/>
            <person name="Lui A."/>
            <person name="MacDonald P."/>
            <person name="Magnisalis V."/>
            <person name="Maru K."/>
            <person name="Matthews C."/>
            <person name="McCusker W."/>
            <person name="McDonough S."/>
            <person name="Mehta T."/>
            <person name="Meldrim J."/>
            <person name="Meneus L."/>
            <person name="Mihai O."/>
            <person name="Mihalev A."/>
            <person name="Mihova T."/>
            <person name="Mittelman R."/>
            <person name="Mlenga V."/>
            <person name="Montmayeur A."/>
            <person name="Mulrain L."/>
            <person name="Navidi A."/>
            <person name="Naylor J."/>
            <person name="Negash T."/>
            <person name="Nguyen T."/>
            <person name="Nguyen N."/>
            <person name="Nicol R."/>
            <person name="Norbu C."/>
            <person name="Norbu N."/>
            <person name="Novod N."/>
            <person name="O'Neill B."/>
            <person name="Osman S."/>
            <person name="Markiewicz E."/>
            <person name="Oyono O.L."/>
            <person name="Patti C."/>
            <person name="Phunkhang P."/>
            <person name="Pierre F."/>
            <person name="Priest M."/>
            <person name="Raghuraman S."/>
            <person name="Rege F."/>
            <person name="Reyes R."/>
            <person name="Rise C."/>
            <person name="Rogov P."/>
            <person name="Ross K."/>
            <person name="Ryan E."/>
            <person name="Settipalli S."/>
            <person name="Shea T."/>
            <person name="Sherpa N."/>
            <person name="Shi L."/>
            <person name="Shih D."/>
            <person name="Sparrow T."/>
            <person name="Spaulding J."/>
            <person name="Stalker J."/>
            <person name="Stange-Thomann N."/>
            <person name="Stavropoulos S."/>
            <person name="Stone C."/>
            <person name="Strader C."/>
            <person name="Tesfaye S."/>
            <person name="Thomson T."/>
            <person name="Thoulutsang Y."/>
            <person name="Thoulutsang D."/>
            <person name="Topham K."/>
            <person name="Topping I."/>
            <person name="Tsamla T."/>
            <person name="Vassiliev H."/>
            <person name="Vo A."/>
            <person name="Wangchuk T."/>
            <person name="Wangdi T."/>
            <person name="Weiand M."/>
            <person name="Wilkinson J."/>
            <person name="Wilson A."/>
            <person name="Yadav S."/>
            <person name="Young G."/>
            <person name="Yu Q."/>
            <person name="Zembek L."/>
            <person name="Zhong D."/>
            <person name="Zimmer A."/>
            <person name="Zwirko Z."/>
            <person name="Jaffe D.B."/>
            <person name="Alvarez P."/>
            <person name="Brockman W."/>
            <person name="Butler J."/>
            <person name="Chin C."/>
            <person name="Gnerre S."/>
            <person name="Grabherr M."/>
            <person name="Kleber M."/>
            <person name="Mauceli E."/>
            <person name="MacCallum I."/>
        </authorList>
    </citation>
    <scope>NUCLEOTIDE SEQUENCE [LARGE SCALE GENOMIC DNA]</scope>
    <source>
        <strain evidence="2 3">TSC#14021-0224.01</strain>
    </source>
</reference>
<keyword evidence="3" id="KW-1185">Reference proteome</keyword>
<dbReference type="OrthoDB" id="7880675at2759"/>
<gene>
    <name evidence="2" type="primary">Dere\GG12307</name>
    <name evidence="2" type="ORF">Dere_GG12307</name>
</gene>
<feature type="signal peptide" evidence="1">
    <location>
        <begin position="1"/>
        <end position="20"/>
    </location>
</feature>
<feature type="chain" id="PRO_5002796005" evidence="1">
    <location>
        <begin position="21"/>
        <end position="99"/>
    </location>
</feature>
<evidence type="ECO:0000256" key="1">
    <source>
        <dbReference type="SAM" id="SignalP"/>
    </source>
</evidence>
<keyword evidence="1" id="KW-0732">Signal</keyword>
<evidence type="ECO:0000313" key="3">
    <source>
        <dbReference type="Proteomes" id="UP000008711"/>
    </source>
</evidence>
<dbReference type="PhylomeDB" id="B3P1Z2"/>
<protein>
    <submittedName>
        <fullName evidence="2">GG12307</fullName>
    </submittedName>
</protein>
<dbReference type="AlphaFoldDB" id="B3P1Z2"/>
<dbReference type="eggNOG" id="ENOG502TDJ9">
    <property type="taxonomic scope" value="Eukaryota"/>
</dbReference>
<name>B3P1Z2_DROER</name>